<dbReference type="GO" id="GO:0022857">
    <property type="term" value="F:transmembrane transporter activity"/>
    <property type="evidence" value="ECO:0007669"/>
    <property type="project" value="InterPro"/>
</dbReference>
<dbReference type="AlphaFoldDB" id="A0A9D2GGQ6"/>
<evidence type="ECO:0000256" key="2">
    <source>
        <dbReference type="ARBA" id="ARBA00022475"/>
    </source>
</evidence>
<dbReference type="PANTHER" id="PTHR43370">
    <property type="entry name" value="SUGAR ABC TRANSPORTER INTEGRAL MEMBRANE PROTEIN-RELATED"/>
    <property type="match status" value="1"/>
</dbReference>
<keyword evidence="3 6" id="KW-0812">Transmembrane</keyword>
<feature type="transmembrane region" description="Helical" evidence="6">
    <location>
        <begin position="86"/>
        <end position="114"/>
    </location>
</feature>
<dbReference type="Pfam" id="PF02653">
    <property type="entry name" value="BPD_transp_2"/>
    <property type="match status" value="1"/>
</dbReference>
<keyword evidence="5 6" id="KW-0472">Membrane</keyword>
<name>A0A9D2GGQ6_9FIRM</name>
<protein>
    <submittedName>
        <fullName evidence="7">ABC transporter permease</fullName>
    </submittedName>
</protein>
<dbReference type="InterPro" id="IPR001851">
    <property type="entry name" value="ABC_transp_permease"/>
</dbReference>
<feature type="transmembrane region" description="Helical" evidence="6">
    <location>
        <begin position="268"/>
        <end position="287"/>
    </location>
</feature>
<comment type="subcellular location">
    <subcellularLocation>
        <location evidence="1">Cell membrane</location>
        <topology evidence="1">Multi-pass membrane protein</topology>
    </subcellularLocation>
</comment>
<dbReference type="PANTHER" id="PTHR43370:SF1">
    <property type="entry name" value="GUANOSINE ABC TRANSPORTER PERMEASE PROTEIN NUPQ"/>
    <property type="match status" value="1"/>
</dbReference>
<sequence>MENILNTAFRSLPPLLLAGLGGMITAKVGLLNLGLEGMMLVGAFTAVIVNYFTGSAFAGLLAAILVCSFMGLVFAVFYLKFKVDNIIISVAFNMFALAITQYLLGVLFGTSGAFASDKIRKLPEIPIPFLENIPVLRAFNSLSVIFWLALLITAVLSFVINRTTWGLHIRATGLNDNAVNTAGVNATRVRYICVILSGSLCGMGGAYLSTGYLAMFTNNMTAGRGYLGNIASIIGNRTAGGALAGSLLFSFTEGITMKIQAFGFPSQLIQLIPYLAAFAVVIASACLKRRKGRTA</sequence>
<dbReference type="CDD" id="cd06580">
    <property type="entry name" value="TM_PBP1_transp_TpRbsC_like"/>
    <property type="match status" value="1"/>
</dbReference>
<feature type="transmembrane region" description="Helical" evidence="6">
    <location>
        <begin position="37"/>
        <end position="53"/>
    </location>
</feature>
<keyword evidence="2" id="KW-1003">Cell membrane</keyword>
<comment type="caution">
    <text evidence="7">The sequence shown here is derived from an EMBL/GenBank/DDBJ whole genome shotgun (WGS) entry which is preliminary data.</text>
</comment>
<dbReference type="EMBL" id="DXBC01000048">
    <property type="protein sequence ID" value="HIZ78810.1"/>
    <property type="molecule type" value="Genomic_DNA"/>
</dbReference>
<dbReference type="Proteomes" id="UP000824101">
    <property type="component" value="Unassembled WGS sequence"/>
</dbReference>
<dbReference type="GO" id="GO:0005886">
    <property type="term" value="C:plasma membrane"/>
    <property type="evidence" value="ECO:0007669"/>
    <property type="project" value="UniProtKB-SubCell"/>
</dbReference>
<reference evidence="7" key="1">
    <citation type="journal article" date="2021" name="PeerJ">
        <title>Extensive microbial diversity within the chicken gut microbiome revealed by metagenomics and culture.</title>
        <authorList>
            <person name="Gilroy R."/>
            <person name="Ravi A."/>
            <person name="Getino M."/>
            <person name="Pursley I."/>
            <person name="Horton D.L."/>
            <person name="Alikhan N.F."/>
            <person name="Baker D."/>
            <person name="Gharbi K."/>
            <person name="Hall N."/>
            <person name="Watson M."/>
            <person name="Adriaenssens E.M."/>
            <person name="Foster-Nyarko E."/>
            <person name="Jarju S."/>
            <person name="Secka A."/>
            <person name="Antonio M."/>
            <person name="Oren A."/>
            <person name="Chaudhuri R.R."/>
            <person name="La Ragione R."/>
            <person name="Hildebrand F."/>
            <person name="Pallen M.J."/>
        </authorList>
    </citation>
    <scope>NUCLEOTIDE SEQUENCE</scope>
    <source>
        <strain evidence="7">ChiBcec1-1093</strain>
    </source>
</reference>
<accession>A0A9D2GGQ6</accession>
<evidence type="ECO:0000256" key="3">
    <source>
        <dbReference type="ARBA" id="ARBA00022692"/>
    </source>
</evidence>
<keyword evidence="4 6" id="KW-1133">Transmembrane helix</keyword>
<feature type="transmembrane region" description="Helical" evidence="6">
    <location>
        <begin position="135"/>
        <end position="160"/>
    </location>
</feature>
<evidence type="ECO:0000256" key="5">
    <source>
        <dbReference type="ARBA" id="ARBA00023136"/>
    </source>
</evidence>
<evidence type="ECO:0000256" key="1">
    <source>
        <dbReference type="ARBA" id="ARBA00004651"/>
    </source>
</evidence>
<gene>
    <name evidence="7" type="ORF">IAA17_03385</name>
</gene>
<organism evidence="7 8">
    <name type="scientific">Candidatus Lachnoclostridium stercorigallinarum</name>
    <dbReference type="NCBI Taxonomy" id="2838634"/>
    <lineage>
        <taxon>Bacteria</taxon>
        <taxon>Bacillati</taxon>
        <taxon>Bacillota</taxon>
        <taxon>Clostridia</taxon>
        <taxon>Lachnospirales</taxon>
        <taxon>Lachnospiraceae</taxon>
    </lineage>
</organism>
<evidence type="ECO:0000256" key="6">
    <source>
        <dbReference type="SAM" id="Phobius"/>
    </source>
</evidence>
<feature type="transmembrane region" description="Helical" evidence="6">
    <location>
        <begin position="60"/>
        <end position="80"/>
    </location>
</feature>
<evidence type="ECO:0000256" key="4">
    <source>
        <dbReference type="ARBA" id="ARBA00022989"/>
    </source>
</evidence>
<evidence type="ECO:0000313" key="8">
    <source>
        <dbReference type="Proteomes" id="UP000824101"/>
    </source>
</evidence>
<reference evidence="7" key="2">
    <citation type="submission" date="2021-04" db="EMBL/GenBank/DDBJ databases">
        <authorList>
            <person name="Gilroy R."/>
        </authorList>
    </citation>
    <scope>NUCLEOTIDE SEQUENCE</scope>
    <source>
        <strain evidence="7">ChiBcec1-1093</strain>
    </source>
</reference>
<proteinExistence type="predicted"/>
<feature type="transmembrane region" description="Helical" evidence="6">
    <location>
        <begin position="189"/>
        <end position="214"/>
    </location>
</feature>
<evidence type="ECO:0000313" key="7">
    <source>
        <dbReference type="EMBL" id="HIZ78810.1"/>
    </source>
</evidence>